<dbReference type="PANTHER" id="PTHR11468:SF28">
    <property type="entry name" value="ALPHA-GLUCAN PHOSPHORYLASE 1"/>
    <property type="match status" value="1"/>
</dbReference>
<evidence type="ECO:0000313" key="4">
    <source>
        <dbReference type="EMBL" id="PWA36754.1"/>
    </source>
</evidence>
<dbReference type="Pfam" id="PF00343">
    <property type="entry name" value="Phosphorylase"/>
    <property type="match status" value="2"/>
</dbReference>
<dbReference type="SUPFAM" id="SSF53756">
    <property type="entry name" value="UDP-Glycosyltransferase/glycogen phosphorylase"/>
    <property type="match status" value="2"/>
</dbReference>
<keyword evidence="2" id="KW-0663">Pyridoxal phosphate</keyword>
<evidence type="ECO:0000256" key="3">
    <source>
        <dbReference type="SAM" id="MobiDB-lite"/>
    </source>
</evidence>
<dbReference type="PANTHER" id="PTHR11468">
    <property type="entry name" value="GLYCOGEN PHOSPHORYLASE"/>
    <property type="match status" value="1"/>
</dbReference>
<name>A0A2U1KJ02_ARTAN</name>
<dbReference type="GO" id="GO:0005980">
    <property type="term" value="P:glycogen catabolic process"/>
    <property type="evidence" value="ECO:0007669"/>
    <property type="project" value="TreeGrafter"/>
</dbReference>
<comment type="similarity">
    <text evidence="1 2">Belongs to the glycogen phosphorylase family.</text>
</comment>
<dbReference type="InterPro" id="IPR000811">
    <property type="entry name" value="Glyco_trans_35"/>
</dbReference>
<comment type="caution">
    <text evidence="4">The sequence shown here is derived from an EMBL/GenBank/DDBJ whole genome shotgun (WGS) entry which is preliminary data.</text>
</comment>
<keyword evidence="5" id="KW-1185">Reference proteome</keyword>
<dbReference type="GO" id="GO:0030170">
    <property type="term" value="F:pyridoxal phosphate binding"/>
    <property type="evidence" value="ECO:0007669"/>
    <property type="project" value="TreeGrafter"/>
</dbReference>
<keyword evidence="2" id="KW-0119">Carbohydrate metabolism</keyword>
<dbReference type="EC" id="2.4.1.1" evidence="2"/>
<reference evidence="4 5" key="1">
    <citation type="journal article" date="2018" name="Mol. Plant">
        <title>The genome of Artemisia annua provides insight into the evolution of Asteraceae family and artemisinin biosynthesis.</title>
        <authorList>
            <person name="Shen Q."/>
            <person name="Zhang L."/>
            <person name="Liao Z."/>
            <person name="Wang S."/>
            <person name="Yan T."/>
            <person name="Shi P."/>
            <person name="Liu M."/>
            <person name="Fu X."/>
            <person name="Pan Q."/>
            <person name="Wang Y."/>
            <person name="Lv Z."/>
            <person name="Lu X."/>
            <person name="Zhang F."/>
            <person name="Jiang W."/>
            <person name="Ma Y."/>
            <person name="Chen M."/>
            <person name="Hao X."/>
            <person name="Li L."/>
            <person name="Tang Y."/>
            <person name="Lv G."/>
            <person name="Zhou Y."/>
            <person name="Sun X."/>
            <person name="Brodelius P.E."/>
            <person name="Rose J.K.C."/>
            <person name="Tang K."/>
        </authorList>
    </citation>
    <scope>NUCLEOTIDE SEQUENCE [LARGE SCALE GENOMIC DNA]</scope>
    <source>
        <strain evidence="5">cv. Huhao1</strain>
        <tissue evidence="4">Leaf</tissue>
    </source>
</reference>
<keyword evidence="2" id="KW-0328">Glycosyltransferase</keyword>
<dbReference type="Proteomes" id="UP000245207">
    <property type="component" value="Unassembled WGS sequence"/>
</dbReference>
<comment type="function">
    <text evidence="2">Allosteric enzyme that catalyzes the rate-limiting step in glycogen catabolism, the phosphorolytic cleavage of glycogen to produce glucose-1-phosphate, and plays a central role in maintaining cellular and organismal glucose homeostasis.</text>
</comment>
<feature type="region of interest" description="Disordered" evidence="3">
    <location>
        <begin position="1"/>
        <end position="90"/>
    </location>
</feature>
<proteinExistence type="inferred from homology"/>
<sequence length="483" mass="54035">MLKNESSHSSLKSDEPDDEVGDSVDGNNKSAPNISSSKPDVSTDETAVTADTTDLNVTDSTSSRKDSRQTKYATETDVSEGIQSAPINDDDYESEGEDLDMFGHIFESPNKFESPEPAVGVALKLGAGAVFGMSFGHEIANLSLKLYKLDTMAARVNFMEWWQRKSTRSSCRAILFFRNLKHVLGHLGWGNGSDIVSFLQLEKVDLPPSLAEMIMNSEETSAVDTKDEYVESNEEEEAELQPAPIPLKMVCMANMCVVGGHVVNGVADIHIEIVKQDVFSNFYKFSTDKFQKETNGVTPRRWKSYCNPKLSKIITNLTGGDDWVLNTKKLTELRKTVVDEEDEYVESNEEEEAELQPAPIPLKLVCMANMCVVGGHVVNGVANIHIEIVKQDVFSDFYKFSTDKFQKETNEVTPRRWKSYCNPKLSKIITNLTGGDDWVLNTKKFTELRKMDAYGWTFFKISGVQLKHQVSYIAVDDCLISVF</sequence>
<gene>
    <name evidence="4" type="ORF">CTI12_AA596900</name>
</gene>
<keyword evidence="2" id="KW-0808">Transferase</keyword>
<evidence type="ECO:0000313" key="5">
    <source>
        <dbReference type="Proteomes" id="UP000245207"/>
    </source>
</evidence>
<dbReference type="GO" id="GO:0005737">
    <property type="term" value="C:cytoplasm"/>
    <property type="evidence" value="ECO:0007669"/>
    <property type="project" value="TreeGrafter"/>
</dbReference>
<evidence type="ECO:0000256" key="2">
    <source>
        <dbReference type="RuleBase" id="RU000587"/>
    </source>
</evidence>
<evidence type="ECO:0000256" key="1">
    <source>
        <dbReference type="ARBA" id="ARBA00006047"/>
    </source>
</evidence>
<accession>A0A2U1KJ02</accession>
<comment type="catalytic activity">
    <reaction evidence="2">
        <text>[(1-&gt;4)-alpha-D-glucosyl](n) + phosphate = [(1-&gt;4)-alpha-D-glucosyl](n-1) + alpha-D-glucose 1-phosphate</text>
        <dbReference type="Rhea" id="RHEA:41732"/>
        <dbReference type="Rhea" id="RHEA-COMP:9584"/>
        <dbReference type="Rhea" id="RHEA-COMP:9586"/>
        <dbReference type="ChEBI" id="CHEBI:15444"/>
        <dbReference type="ChEBI" id="CHEBI:43474"/>
        <dbReference type="ChEBI" id="CHEBI:58601"/>
        <dbReference type="EC" id="2.4.1.1"/>
    </reaction>
</comment>
<organism evidence="4 5">
    <name type="scientific">Artemisia annua</name>
    <name type="common">Sweet wormwood</name>
    <dbReference type="NCBI Taxonomy" id="35608"/>
    <lineage>
        <taxon>Eukaryota</taxon>
        <taxon>Viridiplantae</taxon>
        <taxon>Streptophyta</taxon>
        <taxon>Embryophyta</taxon>
        <taxon>Tracheophyta</taxon>
        <taxon>Spermatophyta</taxon>
        <taxon>Magnoliopsida</taxon>
        <taxon>eudicotyledons</taxon>
        <taxon>Gunneridae</taxon>
        <taxon>Pentapetalae</taxon>
        <taxon>asterids</taxon>
        <taxon>campanulids</taxon>
        <taxon>Asterales</taxon>
        <taxon>Asteraceae</taxon>
        <taxon>Asteroideae</taxon>
        <taxon>Anthemideae</taxon>
        <taxon>Artemisiinae</taxon>
        <taxon>Artemisia</taxon>
    </lineage>
</organism>
<dbReference type="GO" id="GO:0008184">
    <property type="term" value="F:glycogen phosphorylase activity"/>
    <property type="evidence" value="ECO:0007669"/>
    <property type="project" value="InterPro"/>
</dbReference>
<feature type="compositionally biased region" description="Low complexity" evidence="3">
    <location>
        <begin position="44"/>
        <end position="54"/>
    </location>
</feature>
<dbReference type="Gene3D" id="3.40.50.2000">
    <property type="entry name" value="Glycogen Phosphorylase B"/>
    <property type="match status" value="4"/>
</dbReference>
<dbReference type="EMBL" id="PKPP01017711">
    <property type="protein sequence ID" value="PWA36754.1"/>
    <property type="molecule type" value="Genomic_DNA"/>
</dbReference>
<dbReference type="OrthoDB" id="9215500at2759"/>
<protein>
    <recommendedName>
        <fullName evidence="2">Alpha-1,4 glucan phosphorylase</fullName>
        <ecNumber evidence="2">2.4.1.1</ecNumber>
    </recommendedName>
</protein>
<dbReference type="STRING" id="35608.A0A2U1KJ02"/>
<comment type="cofactor">
    <cofactor evidence="2">
        <name>pyridoxal 5'-phosphate</name>
        <dbReference type="ChEBI" id="CHEBI:597326"/>
    </cofactor>
</comment>
<feature type="compositionally biased region" description="Polar residues" evidence="3">
    <location>
        <begin position="25"/>
        <end position="39"/>
    </location>
</feature>
<dbReference type="AlphaFoldDB" id="A0A2U1KJ02"/>